<dbReference type="EMBL" id="NPHW01003011">
    <property type="protein sequence ID" value="OXV10289.1"/>
    <property type="molecule type" value="Genomic_DNA"/>
</dbReference>
<keyword evidence="4" id="KW-0479">Metal-binding</keyword>
<dbReference type="GO" id="GO:0061630">
    <property type="term" value="F:ubiquitin protein ligase activity"/>
    <property type="evidence" value="ECO:0007669"/>
    <property type="project" value="UniProtKB-EC"/>
</dbReference>
<reference evidence="11 12" key="1">
    <citation type="journal article" date="2015" name="Environ. Microbiol.">
        <title>Metagenome sequence of Elaphomyces granulatus from sporocarp tissue reveals Ascomycota ectomycorrhizal fingerprints of genome expansion and a Proteobacteria-rich microbiome.</title>
        <authorList>
            <person name="Quandt C.A."/>
            <person name="Kohler A."/>
            <person name="Hesse C.N."/>
            <person name="Sharpton T.J."/>
            <person name="Martin F."/>
            <person name="Spatafora J.W."/>
        </authorList>
    </citation>
    <scope>NUCLEOTIDE SEQUENCE [LARGE SCALE GENOMIC DNA]</scope>
    <source>
        <strain evidence="11 12">OSC145934</strain>
    </source>
</reference>
<dbReference type="InterPro" id="IPR031127">
    <property type="entry name" value="E3_UB_ligase_RBR"/>
</dbReference>
<keyword evidence="3" id="KW-0808">Transferase</keyword>
<evidence type="ECO:0000313" key="11">
    <source>
        <dbReference type="EMBL" id="OXV10289.1"/>
    </source>
</evidence>
<feature type="compositionally biased region" description="Polar residues" evidence="9">
    <location>
        <begin position="113"/>
        <end position="122"/>
    </location>
</feature>
<dbReference type="Pfam" id="PF01485">
    <property type="entry name" value="IBR"/>
    <property type="match status" value="1"/>
</dbReference>
<feature type="region of interest" description="Disordered" evidence="9">
    <location>
        <begin position="1"/>
        <end position="25"/>
    </location>
</feature>
<dbReference type="PROSITE" id="PS51873">
    <property type="entry name" value="TRIAD"/>
    <property type="match status" value="1"/>
</dbReference>
<comment type="caution">
    <text evidence="11">The sequence shown here is derived from an EMBL/GenBank/DDBJ whole genome shotgun (WGS) entry which is preliminary data.</text>
</comment>
<keyword evidence="8" id="KW-0862">Zinc</keyword>
<evidence type="ECO:0000256" key="5">
    <source>
        <dbReference type="ARBA" id="ARBA00022737"/>
    </source>
</evidence>
<evidence type="ECO:0000256" key="1">
    <source>
        <dbReference type="ARBA" id="ARBA00001798"/>
    </source>
</evidence>
<dbReference type="SUPFAM" id="SSF57850">
    <property type="entry name" value="RING/U-box"/>
    <property type="match status" value="1"/>
</dbReference>
<feature type="region of interest" description="Disordered" evidence="9">
    <location>
        <begin position="103"/>
        <end position="128"/>
    </location>
</feature>
<evidence type="ECO:0000256" key="6">
    <source>
        <dbReference type="ARBA" id="ARBA00022771"/>
    </source>
</evidence>
<feature type="domain" description="RING-type" evidence="10">
    <location>
        <begin position="154"/>
        <end position="353"/>
    </location>
</feature>
<evidence type="ECO:0000256" key="7">
    <source>
        <dbReference type="ARBA" id="ARBA00022786"/>
    </source>
</evidence>
<dbReference type="EC" id="2.3.2.31" evidence="2"/>
<proteinExistence type="predicted"/>
<dbReference type="PANTHER" id="PTHR11685">
    <property type="entry name" value="RBR FAMILY RING FINGER AND IBR DOMAIN-CONTAINING"/>
    <property type="match status" value="1"/>
</dbReference>
<evidence type="ECO:0000256" key="8">
    <source>
        <dbReference type="ARBA" id="ARBA00022833"/>
    </source>
</evidence>
<dbReference type="CDD" id="cd22584">
    <property type="entry name" value="Rcat_RBR_unk"/>
    <property type="match status" value="1"/>
</dbReference>
<dbReference type="InterPro" id="IPR002867">
    <property type="entry name" value="IBR_dom"/>
</dbReference>
<dbReference type="AlphaFoldDB" id="A0A232M1L4"/>
<dbReference type="GO" id="GO:0008270">
    <property type="term" value="F:zinc ion binding"/>
    <property type="evidence" value="ECO:0007669"/>
    <property type="project" value="UniProtKB-KW"/>
</dbReference>
<keyword evidence="5" id="KW-0677">Repeat</keyword>
<name>A0A232M1L4_9EURO</name>
<evidence type="ECO:0000256" key="4">
    <source>
        <dbReference type="ARBA" id="ARBA00022723"/>
    </source>
</evidence>
<gene>
    <name evidence="11" type="ORF">Egran_01952</name>
</gene>
<feature type="compositionally biased region" description="Polar residues" evidence="9">
    <location>
        <begin position="7"/>
        <end position="19"/>
    </location>
</feature>
<evidence type="ECO:0000259" key="10">
    <source>
        <dbReference type="PROSITE" id="PS51873"/>
    </source>
</evidence>
<dbReference type="GO" id="GO:0016567">
    <property type="term" value="P:protein ubiquitination"/>
    <property type="evidence" value="ECO:0007669"/>
    <property type="project" value="InterPro"/>
</dbReference>
<keyword evidence="6" id="KW-0863">Zinc-finger</keyword>
<sequence>MAPKVSTALTPLPASSSSGKGIRSEWPPNAYFEELADFSIRGDQWLDHQSPPELRQVAIDAPLEVIRIVQESSSREQYLPRVTPEESISETEMDILSSYSETSLGKHSKDDVSSTSTQDVQTASSKHRKALSSSSITWLCSRRTKQTGPYQNQKPVAEDSGFKRLLKDRRAIGNLVSLKCQHKYCTTCFAKMVSTTMLNESIFPPKCCLQEIPLKTILSNLKYDQREKYKLKAQEYAVNHEDRWYCPSSSCGVWIPLSKIKTRSALQKCFRCRISICSICRGPAHREGEDCPREFGLNATLEAAALQGWQRCYSCRALVELTTGCRHITCKCKAQFCYTCGAPWRTCNCTEEDQARRERTLAERRNVQERNARAREDEAEIADAIAAIENMEWAPLEERVRNEEHSNQRQRGGKPVDLQRHLAVEERINILQESLTGINKRQRSTLIDRQARQQKRLRVKIAFNKLKSEKERQKLIDKLQKNQKSRLEELKCVQAAELKRHDTDDEEEESKLIIKAYRLFKNLPNGDEKERSLLKCLRETQKREREELVESHKDNIRHREYKGSLELQGLTAGLDLMRREEKCNDQKALRSMMETIVVERSWFDNAIEKRMELIERYRSELLSSGEPLGDLNIVPHASISDFPLVTEASSSGRLEMSVRFRQTRENKRDESNDSYTELIDSQHVALQKPRLLRTHKRLVILAPEWFLTTSRVALVYAVGAILRKRFLELDAEKQRSFRPKSIHLSDCLRQSLCKIQDSLPTFNGIMNLQHYIRTRRQELQI</sequence>
<dbReference type="OrthoDB" id="9977870at2759"/>
<evidence type="ECO:0000256" key="3">
    <source>
        <dbReference type="ARBA" id="ARBA00022679"/>
    </source>
</evidence>
<keyword evidence="12" id="KW-1185">Reference proteome</keyword>
<dbReference type="Gene3D" id="1.20.120.1750">
    <property type="match status" value="1"/>
</dbReference>
<organism evidence="11 12">
    <name type="scientific">Elaphomyces granulatus</name>
    <dbReference type="NCBI Taxonomy" id="519963"/>
    <lineage>
        <taxon>Eukaryota</taxon>
        <taxon>Fungi</taxon>
        <taxon>Dikarya</taxon>
        <taxon>Ascomycota</taxon>
        <taxon>Pezizomycotina</taxon>
        <taxon>Eurotiomycetes</taxon>
        <taxon>Eurotiomycetidae</taxon>
        <taxon>Eurotiales</taxon>
        <taxon>Elaphomycetaceae</taxon>
        <taxon>Elaphomyces</taxon>
    </lineage>
</organism>
<dbReference type="InterPro" id="IPR044066">
    <property type="entry name" value="TRIAD_supradom"/>
</dbReference>
<comment type="catalytic activity">
    <reaction evidence="1">
        <text>[E2 ubiquitin-conjugating enzyme]-S-ubiquitinyl-L-cysteine + [acceptor protein]-L-lysine = [E2 ubiquitin-conjugating enzyme]-L-cysteine + [acceptor protein]-N(6)-ubiquitinyl-L-lysine.</text>
        <dbReference type="EC" id="2.3.2.31"/>
    </reaction>
</comment>
<dbReference type="CDD" id="cd20335">
    <property type="entry name" value="BRcat_RBR"/>
    <property type="match status" value="1"/>
</dbReference>
<accession>A0A232M1L4</accession>
<protein>
    <recommendedName>
        <fullName evidence="2">RBR-type E3 ubiquitin transferase</fullName>
        <ecNumber evidence="2">2.3.2.31</ecNumber>
    </recommendedName>
</protein>
<evidence type="ECO:0000313" key="12">
    <source>
        <dbReference type="Proteomes" id="UP000243515"/>
    </source>
</evidence>
<keyword evidence="7" id="KW-0833">Ubl conjugation pathway</keyword>
<evidence type="ECO:0000256" key="2">
    <source>
        <dbReference type="ARBA" id="ARBA00012251"/>
    </source>
</evidence>
<dbReference type="Proteomes" id="UP000243515">
    <property type="component" value="Unassembled WGS sequence"/>
</dbReference>
<evidence type="ECO:0000256" key="9">
    <source>
        <dbReference type="SAM" id="MobiDB-lite"/>
    </source>
</evidence>